<evidence type="ECO:0000259" key="2">
    <source>
        <dbReference type="Pfam" id="PF12770"/>
    </source>
</evidence>
<accession>A0ABS5Y8G0</accession>
<dbReference type="PROSITE" id="PS50005">
    <property type="entry name" value="TPR"/>
    <property type="match status" value="1"/>
</dbReference>
<evidence type="ECO:0000313" key="4">
    <source>
        <dbReference type="Proteomes" id="UP001196661"/>
    </source>
</evidence>
<keyword evidence="1" id="KW-0802">TPR repeat</keyword>
<dbReference type="InterPro" id="IPR024983">
    <property type="entry name" value="CHAT_dom"/>
</dbReference>
<proteinExistence type="predicted"/>
<reference evidence="3 4" key="1">
    <citation type="journal article" date="2021" name="Mar. Drugs">
        <title>Genome Reduction and Secondary Metabolism of the Marine Sponge-Associated Cyanobacterium Leptothoe.</title>
        <authorList>
            <person name="Konstantinou D."/>
            <person name="Popin R.V."/>
            <person name="Fewer D.P."/>
            <person name="Sivonen K."/>
            <person name="Gkelis S."/>
        </authorList>
    </citation>
    <scope>NUCLEOTIDE SEQUENCE [LARGE SCALE GENOMIC DNA]</scope>
    <source>
        <strain evidence="3 4">TAU-MAC 1615</strain>
    </source>
</reference>
<dbReference type="InterPro" id="IPR019734">
    <property type="entry name" value="TPR_rpt"/>
</dbReference>
<dbReference type="Gene3D" id="1.25.40.10">
    <property type="entry name" value="Tetratricopeptide repeat domain"/>
    <property type="match status" value="2"/>
</dbReference>
<gene>
    <name evidence="3" type="ORF">IXB28_16350</name>
</gene>
<dbReference type="PANTHER" id="PTHR10098">
    <property type="entry name" value="RAPSYN-RELATED"/>
    <property type="match status" value="1"/>
</dbReference>
<dbReference type="SMART" id="SM00028">
    <property type="entry name" value="TPR"/>
    <property type="match status" value="4"/>
</dbReference>
<dbReference type="InterPro" id="IPR011990">
    <property type="entry name" value="TPR-like_helical_dom_sf"/>
</dbReference>
<name>A0ABS5Y8G0_9CYAN</name>
<comment type="caution">
    <text evidence="3">The sequence shown here is derived from an EMBL/GenBank/DDBJ whole genome shotgun (WGS) entry which is preliminary data.</text>
</comment>
<dbReference type="Proteomes" id="UP001196661">
    <property type="component" value="Unassembled WGS sequence"/>
</dbReference>
<sequence>MNFHPYKQFSKPLRRLLMALTTALLTVLLGLYGWNSVSFLTPATAAVSTAPPSQPSETQQLLAQSVPQQLLQQGREHYTAQQFTEAVNTWSQAERYFANQNDPLNQAIALSNLALAHHQLNQWPEAETAITTSLQLLQSTPELSFQGLRIYGQALNTQGSLYLAQGQTKQALKTWEQATEIYTQADYPEGIIKSLINQTFALRSLGFFLESQNRLDQVEALLAEQVDSPLKIALKRSLGETQRLIGDLKASRKSLEASLDLANTLQVPTELAKTQLSLGKTLQASAQQQETLARRTKQEDDTNKARDQYEQVLDIYQTIPSTAPLIIQLRAQLNQLDILLHQGKWIDAQSVKSSLIADLEKLQLGRPSAFIHMRLARLLMDTCATACPAELQSSKQEIYDLLATARNQAQALNDPIAESYSLGYLGHLYEQEGNIKKQTYGDAQRFTEAALTLTRHQPNLAYQWEWQLGRIEQKQQQQKQQKNQGNVLKYYSDAFQHVQEVRKDLLYVESDIQFNFRDQIEPLYREYISLLLPKEDSSVKSDPAQLIQAQKVIDDLRVAELASFLACGLIEPDDNIQRATIQQVAETDKKTAIIYPIILPDTSDTDRLEVLLQLPDQTIKRYYPSQSISANSSKASSTNTNVSITQEKLEQFRKELEQPYFSTTRGEPLAAQIYDWLIRPAEDQGWLKSIDTLVFVLDGAFRNVPMAALYDQQMDKFLIEKYAISVTFGDLQLPVTSPENSLRVLAAGLSKDPSPSSDTSESGEDFFGPLVYVQNEIESINKNIKDTLSFLDQAFTPGDVQDKMSSAAYNIVHLATHGEFGFTRDETFLLAADPDSSTQSADQAIKVKPIDLNSFDTLLKTRNQTPIDLLVLSACETATGDNREVLGIAGLAVQSGARSTLASLWSIHDLSTSQLMDTFYSELLNPEISAAKALQTAQVKLIREGYLNPSRWAPYILVGDWR</sequence>
<feature type="domain" description="CHAT" evidence="2">
    <location>
        <begin position="668"/>
        <end position="960"/>
    </location>
</feature>
<dbReference type="PANTHER" id="PTHR10098:SF112">
    <property type="entry name" value="SLR0380 PROTEIN"/>
    <property type="match status" value="1"/>
</dbReference>
<protein>
    <submittedName>
        <fullName evidence="3">CHAT domain-containing protein</fullName>
    </submittedName>
</protein>
<feature type="repeat" description="TPR" evidence="1">
    <location>
        <begin position="152"/>
        <end position="185"/>
    </location>
</feature>
<evidence type="ECO:0000313" key="3">
    <source>
        <dbReference type="EMBL" id="MBT9313783.1"/>
    </source>
</evidence>
<keyword evidence="4" id="KW-1185">Reference proteome</keyword>
<evidence type="ECO:0000256" key="1">
    <source>
        <dbReference type="PROSITE-ProRule" id="PRU00339"/>
    </source>
</evidence>
<organism evidence="3 4">
    <name type="scientific">Leptothoe kymatousa TAU-MAC 1615</name>
    <dbReference type="NCBI Taxonomy" id="2364775"/>
    <lineage>
        <taxon>Bacteria</taxon>
        <taxon>Bacillati</taxon>
        <taxon>Cyanobacteriota</taxon>
        <taxon>Cyanophyceae</taxon>
        <taxon>Nodosilineales</taxon>
        <taxon>Cymatolegaceae</taxon>
        <taxon>Leptothoe</taxon>
        <taxon>Leptothoe kymatousa</taxon>
    </lineage>
</organism>
<dbReference type="Pfam" id="PF12770">
    <property type="entry name" value="CHAT"/>
    <property type="match status" value="1"/>
</dbReference>
<dbReference type="EMBL" id="JADOER010000017">
    <property type="protein sequence ID" value="MBT9313783.1"/>
    <property type="molecule type" value="Genomic_DNA"/>
</dbReference>
<dbReference type="SUPFAM" id="SSF48452">
    <property type="entry name" value="TPR-like"/>
    <property type="match status" value="2"/>
</dbReference>